<name>A0ABU4HPC4_9ACTN</name>
<evidence type="ECO:0000313" key="2">
    <source>
        <dbReference type="EMBL" id="MDW5595095.1"/>
    </source>
</evidence>
<feature type="compositionally biased region" description="Low complexity" evidence="1">
    <location>
        <begin position="116"/>
        <end position="130"/>
    </location>
</feature>
<reference evidence="3" key="1">
    <citation type="submission" date="2023-07" db="EMBL/GenBank/DDBJ databases">
        <title>Conexibacter stalactiti sp. nov., isolated from stalactites in a lava cave and emended description of the genus Conexibacter.</title>
        <authorList>
            <person name="Lee S.D."/>
        </authorList>
    </citation>
    <scope>NUCLEOTIDE SEQUENCE [LARGE SCALE GENOMIC DNA]</scope>
    <source>
        <strain evidence="3">KCTC 39840</strain>
    </source>
</reference>
<dbReference type="EMBL" id="JAWSTH010000027">
    <property type="protein sequence ID" value="MDW5595095.1"/>
    <property type="molecule type" value="Genomic_DNA"/>
</dbReference>
<dbReference type="Proteomes" id="UP001284601">
    <property type="component" value="Unassembled WGS sequence"/>
</dbReference>
<protein>
    <submittedName>
        <fullName evidence="2">Uncharacterized protein</fullName>
    </submittedName>
</protein>
<feature type="region of interest" description="Disordered" evidence="1">
    <location>
        <begin position="13"/>
        <end position="241"/>
    </location>
</feature>
<evidence type="ECO:0000256" key="1">
    <source>
        <dbReference type="SAM" id="MobiDB-lite"/>
    </source>
</evidence>
<proteinExistence type="predicted"/>
<gene>
    <name evidence="2" type="ORF">R7226_12145</name>
</gene>
<feature type="compositionally biased region" description="Basic and acidic residues" evidence="1">
    <location>
        <begin position="96"/>
        <end position="112"/>
    </location>
</feature>
<evidence type="ECO:0000313" key="3">
    <source>
        <dbReference type="Proteomes" id="UP001284601"/>
    </source>
</evidence>
<feature type="compositionally biased region" description="Basic and acidic residues" evidence="1">
    <location>
        <begin position="48"/>
        <end position="62"/>
    </location>
</feature>
<dbReference type="RefSeq" id="WP_318597429.1">
    <property type="nucleotide sequence ID" value="NZ_JAWSTH010000027.1"/>
</dbReference>
<comment type="caution">
    <text evidence="2">The sequence shown here is derived from an EMBL/GenBank/DDBJ whole genome shotgun (WGS) entry which is preliminary data.</text>
</comment>
<organism evidence="2 3">
    <name type="scientific">Conexibacter stalactiti</name>
    <dbReference type="NCBI Taxonomy" id="1940611"/>
    <lineage>
        <taxon>Bacteria</taxon>
        <taxon>Bacillati</taxon>
        <taxon>Actinomycetota</taxon>
        <taxon>Thermoleophilia</taxon>
        <taxon>Solirubrobacterales</taxon>
        <taxon>Conexibacteraceae</taxon>
        <taxon>Conexibacter</taxon>
    </lineage>
</organism>
<feature type="compositionally biased region" description="Acidic residues" evidence="1">
    <location>
        <begin position="204"/>
        <end position="215"/>
    </location>
</feature>
<feature type="compositionally biased region" description="Basic and acidic residues" evidence="1">
    <location>
        <begin position="13"/>
        <end position="41"/>
    </location>
</feature>
<feature type="compositionally biased region" description="Basic and acidic residues" evidence="1">
    <location>
        <begin position="221"/>
        <end position="241"/>
    </location>
</feature>
<sequence>MGLLDDAIREHLELKRRRGADPTEVARAEQEALGPVRREPEPAPVQDSVHEEPHDALPHEPAEAPYADVSHADAPLTADHGLDDAHEPAPPAHEPAAAHDDDDHELAPEEQTRILPPEQRAAPAEQPEAPFADEHAQPEPPPHAEPAVHEQPAAETATPPHGDPAHDEPAVDPRHSDIVHQPTTEWRIEDEDEPFADERPEGEAASDEDVLEETPDFLQETPEHDRLWFEQRPPRDFDFDD</sequence>
<keyword evidence="3" id="KW-1185">Reference proteome</keyword>
<accession>A0ABU4HPC4</accession>
<feature type="compositionally biased region" description="Basic and acidic residues" evidence="1">
    <location>
        <begin position="163"/>
        <end position="178"/>
    </location>
</feature>